<name>A0A381L4Q7_BLUGR</name>
<comment type="cofactor">
    <cofactor evidence="2">
        <name>Mn(2+)</name>
        <dbReference type="ChEBI" id="CHEBI:29035"/>
    </cofactor>
</comment>
<dbReference type="SUPFAM" id="SSF109604">
    <property type="entry name" value="HD-domain/PDEase-like"/>
    <property type="match status" value="1"/>
</dbReference>
<evidence type="ECO:0000256" key="10">
    <source>
        <dbReference type="ARBA" id="ARBA00022801"/>
    </source>
</evidence>
<dbReference type="EC" id="3.1.3.89" evidence="8"/>
<proteinExistence type="inferred from homology"/>
<keyword evidence="12" id="KW-0170">Cobalt</keyword>
<comment type="cofactor">
    <cofactor evidence="3">
        <name>Co(2+)</name>
        <dbReference type="ChEBI" id="CHEBI:48828"/>
    </cofactor>
</comment>
<feature type="domain" description="HD/PDEase" evidence="13">
    <location>
        <begin position="79"/>
        <end position="202"/>
    </location>
</feature>
<evidence type="ECO:0000256" key="6">
    <source>
        <dbReference type="ARBA" id="ARBA00009999"/>
    </source>
</evidence>
<keyword evidence="9" id="KW-0479">Metal-binding</keyword>
<evidence type="ECO:0000256" key="7">
    <source>
        <dbReference type="ARBA" id="ARBA00011738"/>
    </source>
</evidence>
<keyword evidence="10" id="KW-0378">Hydrolase</keyword>
<evidence type="ECO:0000256" key="8">
    <source>
        <dbReference type="ARBA" id="ARBA00012964"/>
    </source>
</evidence>
<comment type="function">
    <text evidence="5">Catalyzes the dephosphorylation of the nucleoside 5'-monophosphates deoxyadenosine monophosphate (dAMP), deoxycytidine monophosphate (dCMP), deoxyguanosine monophosphate (dGMP) and deoxythymidine monophosphate (dTMP).</text>
</comment>
<dbReference type="InterPro" id="IPR039356">
    <property type="entry name" value="YfbR/HDDC2"/>
</dbReference>
<dbReference type="SMART" id="SM00471">
    <property type="entry name" value="HDc"/>
    <property type="match status" value="1"/>
</dbReference>
<evidence type="ECO:0000256" key="12">
    <source>
        <dbReference type="ARBA" id="ARBA00023285"/>
    </source>
</evidence>
<dbReference type="FunFam" id="1.10.3210.10:FF:000011">
    <property type="entry name" value="HD domain-containing protein 2"/>
    <property type="match status" value="1"/>
</dbReference>
<dbReference type="InterPro" id="IPR006674">
    <property type="entry name" value="HD_domain"/>
</dbReference>
<dbReference type="OrthoDB" id="10254258at2759"/>
<accession>A0A381L4Q7</accession>
<evidence type="ECO:0000256" key="2">
    <source>
        <dbReference type="ARBA" id="ARBA00001936"/>
    </source>
</evidence>
<evidence type="ECO:0000256" key="9">
    <source>
        <dbReference type="ARBA" id="ARBA00022723"/>
    </source>
</evidence>
<comment type="cofactor">
    <cofactor evidence="4">
        <name>Mg(2+)</name>
        <dbReference type="ChEBI" id="CHEBI:18420"/>
    </cofactor>
</comment>
<dbReference type="PANTHER" id="PTHR11845:SF13">
    <property type="entry name" value="5'-DEOXYNUCLEOTIDASE HDDC2"/>
    <property type="match status" value="1"/>
</dbReference>
<evidence type="ECO:0000256" key="1">
    <source>
        <dbReference type="ARBA" id="ARBA00001638"/>
    </source>
</evidence>
<organism evidence="14">
    <name type="scientific">Blumeria graminis f. sp. tritici 96224</name>
    <dbReference type="NCBI Taxonomy" id="1268274"/>
    <lineage>
        <taxon>Eukaryota</taxon>
        <taxon>Fungi</taxon>
        <taxon>Dikarya</taxon>
        <taxon>Ascomycota</taxon>
        <taxon>Pezizomycotina</taxon>
        <taxon>Leotiomycetes</taxon>
        <taxon>Erysiphales</taxon>
        <taxon>Erysiphaceae</taxon>
        <taxon>Blumeria</taxon>
    </lineage>
</organism>
<dbReference type="PANTHER" id="PTHR11845">
    <property type="entry name" value="5'-DEOXYNUCLEOTIDASE HDDC2"/>
    <property type="match status" value="1"/>
</dbReference>
<reference evidence="14" key="1">
    <citation type="submission" date="2018-07" db="EMBL/GenBank/DDBJ databases">
        <authorList>
            <person name="Quirk P.G."/>
            <person name="Krulwich T.A."/>
        </authorList>
    </citation>
    <scope>NUCLEOTIDE SEQUENCE</scope>
    <source>
        <strain evidence="14">96224</strain>
    </source>
</reference>
<evidence type="ECO:0000256" key="3">
    <source>
        <dbReference type="ARBA" id="ARBA00001941"/>
    </source>
</evidence>
<dbReference type="GO" id="GO:0009159">
    <property type="term" value="P:deoxyribonucleoside monophosphate catabolic process"/>
    <property type="evidence" value="ECO:0007669"/>
    <property type="project" value="UniProtKB-ARBA"/>
</dbReference>
<dbReference type="EMBL" id="UIGY01000025">
    <property type="protein sequence ID" value="SUZ08547.1"/>
    <property type="molecule type" value="Genomic_DNA"/>
</dbReference>
<evidence type="ECO:0000256" key="11">
    <source>
        <dbReference type="ARBA" id="ARBA00022842"/>
    </source>
</evidence>
<comment type="similarity">
    <text evidence="6">Belongs to the HDDC2 family.</text>
</comment>
<dbReference type="GO" id="GO:0005737">
    <property type="term" value="C:cytoplasm"/>
    <property type="evidence" value="ECO:0007669"/>
    <property type="project" value="TreeGrafter"/>
</dbReference>
<protein>
    <recommendedName>
        <fullName evidence="8">5'-deoxynucleotidase</fullName>
        <ecNumber evidence="8">3.1.3.89</ecNumber>
    </recommendedName>
</protein>
<dbReference type="Pfam" id="PF13023">
    <property type="entry name" value="HD_3"/>
    <property type="match status" value="1"/>
</dbReference>
<dbReference type="GO" id="GO:0002953">
    <property type="term" value="F:5'-deoxynucleotidase activity"/>
    <property type="evidence" value="ECO:0007669"/>
    <property type="project" value="UniProtKB-EC"/>
</dbReference>
<evidence type="ECO:0000256" key="5">
    <source>
        <dbReference type="ARBA" id="ARBA00004074"/>
    </source>
</evidence>
<keyword evidence="11" id="KW-0460">Magnesium</keyword>
<dbReference type="AlphaFoldDB" id="A0A381L4Q7"/>
<evidence type="ECO:0000313" key="14">
    <source>
        <dbReference type="EMBL" id="SUZ08547.1"/>
    </source>
</evidence>
<sequence length="268" mass="30409">MADTKTERTTTCSEVQSQVPWNSDSINGTQKLWLVEDVAAKLTGGPPIEGSKSPIPFFHILERLKTTPRAGWRRFGVTQGESISDHMYRMAMMTLFAPKSLAGKIDTARCTKMALLHDIAEAMVGDITPVEGIPKTEKNRRESTTMDYLTKNVLGNVDDGKVAEEMREIWQEYEDAETLESKFVHDIDKIELILQMVEYERANACKIDLGEFSWVTCRILIPEMKEWTRTIIEEREELWAGSEHVSYTAIEDPGNHSTLSHQNLTANE</sequence>
<dbReference type="InterPro" id="IPR003607">
    <property type="entry name" value="HD/PDEase_dom"/>
</dbReference>
<dbReference type="GO" id="GO:0046872">
    <property type="term" value="F:metal ion binding"/>
    <property type="evidence" value="ECO:0007669"/>
    <property type="project" value="UniProtKB-KW"/>
</dbReference>
<evidence type="ECO:0000256" key="4">
    <source>
        <dbReference type="ARBA" id="ARBA00001946"/>
    </source>
</evidence>
<evidence type="ECO:0000259" key="13">
    <source>
        <dbReference type="SMART" id="SM00471"/>
    </source>
</evidence>
<dbReference type="Gene3D" id="1.10.3210.10">
    <property type="entry name" value="Hypothetical protein af1432"/>
    <property type="match status" value="1"/>
</dbReference>
<comment type="subunit">
    <text evidence="7">Homodimer.</text>
</comment>
<gene>
    <name evidence="14" type="ORF">BGT96224V2_LOCUS1716</name>
</gene>
<comment type="catalytic activity">
    <reaction evidence="1">
        <text>a 2'-deoxyribonucleoside 5'-phosphate + H2O = a 2'-deoxyribonucleoside + phosphate</text>
        <dbReference type="Rhea" id="RHEA:36167"/>
        <dbReference type="ChEBI" id="CHEBI:15377"/>
        <dbReference type="ChEBI" id="CHEBI:18274"/>
        <dbReference type="ChEBI" id="CHEBI:43474"/>
        <dbReference type="ChEBI" id="CHEBI:65317"/>
        <dbReference type="EC" id="3.1.3.89"/>
    </reaction>
</comment>